<evidence type="ECO:0000313" key="3">
    <source>
        <dbReference type="EMBL" id="KAL2866186.1"/>
    </source>
</evidence>
<gene>
    <name evidence="3" type="ORF">BJX67DRAFT_141491</name>
</gene>
<protein>
    <recommendedName>
        <fullName evidence="2">Glycosyl hydrolase family 95 catalytic domain-containing protein</fullName>
    </recommendedName>
</protein>
<sequence>MRTAQKVNALVTIHYHPESHLKPTSTRAQVKSQIQEWRIDHDQSALGHQHLSPLYGVPPPRDAVLACRQRNARQRRCRPPRPAQRRRLQKHGMEQRVVHQPVCATVPGADVWAQIEKWDSFYPTRNFWNIDDGATFQIDGNFGVTSGVTEVLLQSHLRRPPSAGTFKEECSDGRGEAARSMGSGREES</sequence>
<accession>A0ABR4LP15</accession>
<reference evidence="3 4" key="1">
    <citation type="submission" date="2024-07" db="EMBL/GenBank/DDBJ databases">
        <title>Section-level genome sequencing and comparative genomics of Aspergillus sections Usti and Cavernicolus.</title>
        <authorList>
            <consortium name="Lawrence Berkeley National Laboratory"/>
            <person name="Nybo J.L."/>
            <person name="Vesth T.C."/>
            <person name="Theobald S."/>
            <person name="Frisvad J.C."/>
            <person name="Larsen T.O."/>
            <person name="Kjaerboelling I."/>
            <person name="Rothschild-Mancinelli K."/>
            <person name="Lyhne E.K."/>
            <person name="Kogle M.E."/>
            <person name="Barry K."/>
            <person name="Clum A."/>
            <person name="Na H."/>
            <person name="Ledsgaard L."/>
            <person name="Lin J."/>
            <person name="Lipzen A."/>
            <person name="Kuo A."/>
            <person name="Riley R."/>
            <person name="Mondo S."/>
            <person name="Labutti K."/>
            <person name="Haridas S."/>
            <person name="Pangalinan J."/>
            <person name="Salamov A.A."/>
            <person name="Simmons B.A."/>
            <person name="Magnuson J.K."/>
            <person name="Chen J."/>
            <person name="Drula E."/>
            <person name="Henrissat B."/>
            <person name="Wiebenga A."/>
            <person name="Lubbers R.J."/>
            <person name="Gomes A.C."/>
            <person name="Macurrencykelacurrency M.R."/>
            <person name="Stajich J."/>
            <person name="Grigoriev I.V."/>
            <person name="Mortensen U.H."/>
            <person name="De Vries R.P."/>
            <person name="Baker S.E."/>
            <person name="Andersen M.R."/>
        </authorList>
    </citation>
    <scope>NUCLEOTIDE SEQUENCE [LARGE SCALE GENOMIC DNA]</scope>
    <source>
        <strain evidence="3 4">CBS 449.75</strain>
    </source>
</reference>
<feature type="domain" description="Glycosyl hydrolase family 95 catalytic" evidence="2">
    <location>
        <begin position="26"/>
        <end position="152"/>
    </location>
</feature>
<feature type="region of interest" description="Disordered" evidence="1">
    <location>
        <begin position="70"/>
        <end position="94"/>
    </location>
</feature>
<dbReference type="Proteomes" id="UP001610432">
    <property type="component" value="Unassembled WGS sequence"/>
</dbReference>
<feature type="compositionally biased region" description="Basic and acidic residues" evidence="1">
    <location>
        <begin position="166"/>
        <end position="177"/>
    </location>
</feature>
<organism evidence="3 4">
    <name type="scientific">Aspergillus lucknowensis</name>
    <dbReference type="NCBI Taxonomy" id="176173"/>
    <lineage>
        <taxon>Eukaryota</taxon>
        <taxon>Fungi</taxon>
        <taxon>Dikarya</taxon>
        <taxon>Ascomycota</taxon>
        <taxon>Pezizomycotina</taxon>
        <taxon>Eurotiomycetes</taxon>
        <taxon>Eurotiomycetidae</taxon>
        <taxon>Eurotiales</taxon>
        <taxon>Aspergillaceae</taxon>
        <taxon>Aspergillus</taxon>
        <taxon>Aspergillus subgen. Nidulantes</taxon>
    </lineage>
</organism>
<evidence type="ECO:0000259" key="2">
    <source>
        <dbReference type="Pfam" id="PF22124"/>
    </source>
</evidence>
<dbReference type="RefSeq" id="XP_070885165.1">
    <property type="nucleotide sequence ID" value="XM_071024657.1"/>
</dbReference>
<dbReference type="Pfam" id="PF22124">
    <property type="entry name" value="Glyco_hydro_95_cat"/>
    <property type="match status" value="1"/>
</dbReference>
<name>A0ABR4LP15_9EURO</name>
<feature type="compositionally biased region" description="Basic residues" evidence="1">
    <location>
        <begin position="70"/>
        <end position="90"/>
    </location>
</feature>
<evidence type="ECO:0000313" key="4">
    <source>
        <dbReference type="Proteomes" id="UP001610432"/>
    </source>
</evidence>
<dbReference type="GeneID" id="98139729"/>
<evidence type="ECO:0000256" key="1">
    <source>
        <dbReference type="SAM" id="MobiDB-lite"/>
    </source>
</evidence>
<dbReference type="EMBL" id="JBFXLQ010000026">
    <property type="protein sequence ID" value="KAL2866186.1"/>
    <property type="molecule type" value="Genomic_DNA"/>
</dbReference>
<dbReference type="Gene3D" id="1.50.10.10">
    <property type="match status" value="1"/>
</dbReference>
<dbReference type="InterPro" id="IPR012341">
    <property type="entry name" value="6hp_glycosidase-like_sf"/>
</dbReference>
<proteinExistence type="predicted"/>
<feature type="region of interest" description="Disordered" evidence="1">
    <location>
        <begin position="159"/>
        <end position="188"/>
    </location>
</feature>
<comment type="caution">
    <text evidence="3">The sequence shown here is derived from an EMBL/GenBank/DDBJ whole genome shotgun (WGS) entry which is preliminary data.</text>
</comment>
<dbReference type="InterPro" id="IPR054363">
    <property type="entry name" value="GH95_cat"/>
</dbReference>
<keyword evidence="4" id="KW-1185">Reference proteome</keyword>